<feature type="domain" description="Rcc01698-like C-terminal" evidence="2">
    <location>
        <begin position="550"/>
        <end position="624"/>
    </location>
</feature>
<evidence type="ECO:0000259" key="2">
    <source>
        <dbReference type="Pfam" id="PF23666"/>
    </source>
</evidence>
<reference evidence="3 4" key="1">
    <citation type="submission" date="2018-07" db="EMBL/GenBank/DDBJ databases">
        <title>Complete genome sequence of a Pseudomonas plecoglossicida strain pathogenic to the marine fish, Larimichthys crocea.</title>
        <authorList>
            <person name="Tao Z."/>
        </authorList>
    </citation>
    <scope>NUCLEOTIDE SEQUENCE [LARGE SCALE GENOMIC DNA]</scope>
    <source>
        <strain evidence="3 4">XSDHY-P</strain>
    </source>
</reference>
<dbReference type="Pfam" id="PF13550">
    <property type="entry name" value="Phage-tail_3"/>
    <property type="match status" value="1"/>
</dbReference>
<dbReference type="Proteomes" id="UP000256503">
    <property type="component" value="Chromosome"/>
</dbReference>
<dbReference type="EMBL" id="CP031146">
    <property type="protein sequence ID" value="AXM95627.1"/>
    <property type="molecule type" value="Genomic_DNA"/>
</dbReference>
<feature type="domain" description="Tip attachment protein J" evidence="1">
    <location>
        <begin position="279"/>
        <end position="436"/>
    </location>
</feature>
<dbReference type="RefSeq" id="WP_081663622.1">
    <property type="nucleotide sequence ID" value="NZ_CP031146.1"/>
</dbReference>
<dbReference type="GeneID" id="49613233"/>
<dbReference type="AlphaFoldDB" id="A0AAD0QWE5"/>
<sequence length="789" mass="84100">MWTIAIALLLLIAGVALIKPKLSKPKAAGLEDFSFPTAAERPIQVLAGTRRISGPNVLWYGDLKTSPIKKVTKTGFSSKKTTIGYRYYMGVQLGICHGPDVILRGVKIGDKMAWTGTSTGGAISIDKPTLFGGDENGSGGISGTLRFYPGTLTQAPSDYLIDQVGAELVSPIRGVSYAVMEGMYIGNSSSPQAVAFDVSRFPKSPDDRYGEYEQIGLDANPAFFIYEMLVNGMYGADLGFTSIDVNSITAAAKILHEEGLGISVAIDSSSAVGDVVDEVLKVIQGSHNTDPATGALKLKLIRNDYVADDLPVLTPSIVKNLTGFTRGSLETAVNELKVKFTSIEDDFTERTVIAQNNGLRIHKGDSDSQTMTMSMISTRDNAAKVAMREMTAISVPLATCKAECTRAPAHSEVGDVVRLTWPDLGIENMVMRVTGVDLGAPQDGSVRLTLVQDVFGVFLSVYADGSERQWTKPTFEPTDITRFDIIDAPVILTTNQTTGSVLVVAENPGVAMDYQLQIRSEVDSDYVDAGAMPFTPLFSTSAAMGTDWTDVSLVLSGPSAELSSITAEEVRQGLGLMLIVSAAGKEWISYQTAAAGNSTTVTLGLVNRGLFNTKPLPHPAGARAWAVSEGFGVTDWQYAKSESVSIRMLPRTQTGVLDVDDAVVHSYSVAGANVSPWMPGRVRVNGVEGGQISGVATVTWRKREGSLPAVVFYGDDVDQASDATYQVVVRSEGAVVKTVSGITGSSWTFDDEVALNGGVYYQNLTFEISAHKPGYSDSGALVVSVTRTL</sequence>
<gene>
    <name evidence="3" type="ORF">DVB73_07365</name>
</gene>
<organism evidence="3 4">
    <name type="scientific">Pseudomonas plecoglossicida</name>
    <dbReference type="NCBI Taxonomy" id="70775"/>
    <lineage>
        <taxon>Bacteria</taxon>
        <taxon>Pseudomonadati</taxon>
        <taxon>Pseudomonadota</taxon>
        <taxon>Gammaproteobacteria</taxon>
        <taxon>Pseudomonadales</taxon>
        <taxon>Pseudomonadaceae</taxon>
        <taxon>Pseudomonas</taxon>
    </lineage>
</organism>
<dbReference type="Pfam" id="PF23666">
    <property type="entry name" value="Rcc01698_C"/>
    <property type="match status" value="1"/>
</dbReference>
<evidence type="ECO:0000313" key="3">
    <source>
        <dbReference type="EMBL" id="AXM95627.1"/>
    </source>
</evidence>
<proteinExistence type="predicted"/>
<protein>
    <recommendedName>
        <fullName evidence="5">Tip attachment protein J domain-containing protein</fullName>
    </recommendedName>
</protein>
<dbReference type="InterPro" id="IPR032876">
    <property type="entry name" value="J_dom"/>
</dbReference>
<evidence type="ECO:0000259" key="1">
    <source>
        <dbReference type="Pfam" id="PF13550"/>
    </source>
</evidence>
<accession>A0AAD0QWE5</accession>
<evidence type="ECO:0008006" key="5">
    <source>
        <dbReference type="Google" id="ProtNLM"/>
    </source>
</evidence>
<name>A0AAD0QWE5_PSEDL</name>
<evidence type="ECO:0000313" key="4">
    <source>
        <dbReference type="Proteomes" id="UP000256503"/>
    </source>
</evidence>
<dbReference type="InterPro" id="IPR056490">
    <property type="entry name" value="Rcc01698_C"/>
</dbReference>